<evidence type="ECO:0000256" key="14">
    <source>
        <dbReference type="SAM" id="Phobius"/>
    </source>
</evidence>
<sequence length="422" mass="45182">MSPVLEVVVPVHDEERSLARSVRRLHAHLNANFPHPFRITVADNASTDATWLVAQELVAELDGVHAVHLAQKGRGRALKQVWLASDADVVAYMDVDLSTDLAALAPLVAPLLSGHSDIAIGSRLARGARVVRGPRREVISRGYNLVLRGTLGARFTDAQCGFKALRADVARDLLPLVEDPTWFFDTELLVLAQRAGLRIHEVPVDWVDDPDSRVDIVSTARDDLRGVWRMRRTLGASSEPVRALAERHGRRVPSHPGGGPRAHLPRQATAFALVGVASTVLHLGLFALLRQGVASAALANAVALLVATMVNTSWNRRWTFGVRGRVGAARQQVQALVVFGTTLALTTAGLGLLHAVTPSAPTWVETAAVAVMTAVSTVLKFVLMRTWIFATTSADGAGHAPVEDAAPVAAAQVTGDQHSLAR</sequence>
<feature type="transmembrane region" description="Helical" evidence="14">
    <location>
        <begin position="335"/>
        <end position="356"/>
    </location>
</feature>
<accession>A0A8H9FS78</accession>
<evidence type="ECO:0000256" key="13">
    <source>
        <dbReference type="ARBA" id="ARBA00045097"/>
    </source>
</evidence>
<evidence type="ECO:0000256" key="11">
    <source>
        <dbReference type="ARBA" id="ARBA00022989"/>
    </source>
</evidence>
<dbReference type="PANTHER" id="PTHR10859:SF91">
    <property type="entry name" value="DOLICHYL-PHOSPHATE BETA-GLUCOSYLTRANSFERASE"/>
    <property type="match status" value="1"/>
</dbReference>
<dbReference type="SUPFAM" id="SSF53448">
    <property type="entry name" value="Nucleotide-diphospho-sugar transferases"/>
    <property type="match status" value="1"/>
</dbReference>
<dbReference type="PANTHER" id="PTHR10859">
    <property type="entry name" value="GLYCOSYL TRANSFERASE"/>
    <property type="match status" value="1"/>
</dbReference>
<evidence type="ECO:0000313" key="18">
    <source>
        <dbReference type="Proteomes" id="UP000628079"/>
    </source>
</evidence>
<dbReference type="GO" id="GO:0016020">
    <property type="term" value="C:membrane"/>
    <property type="evidence" value="ECO:0007669"/>
    <property type="project" value="UniProtKB-SubCell"/>
</dbReference>
<evidence type="ECO:0000256" key="10">
    <source>
        <dbReference type="ARBA" id="ARBA00022968"/>
    </source>
</evidence>
<dbReference type="GO" id="GO:0006487">
    <property type="term" value="P:protein N-linked glycosylation"/>
    <property type="evidence" value="ECO:0007669"/>
    <property type="project" value="TreeGrafter"/>
</dbReference>
<comment type="catalytic activity">
    <reaction evidence="13">
        <text>a di-trans,poly-cis-dolichyl phosphate + UDP-alpha-D-glucose = a di-trans,poly-cis-dolichyl beta-D-glucosyl phosphate + UDP</text>
        <dbReference type="Rhea" id="RHEA:15401"/>
        <dbReference type="Rhea" id="RHEA-COMP:19498"/>
        <dbReference type="Rhea" id="RHEA-COMP:19502"/>
        <dbReference type="ChEBI" id="CHEBI:57525"/>
        <dbReference type="ChEBI" id="CHEBI:57683"/>
        <dbReference type="ChEBI" id="CHEBI:58223"/>
        <dbReference type="ChEBI" id="CHEBI:58885"/>
        <dbReference type="EC" id="2.4.1.117"/>
    </reaction>
    <physiologicalReaction direction="left-to-right" evidence="13">
        <dbReference type="Rhea" id="RHEA:15402"/>
    </physiologicalReaction>
</comment>
<dbReference type="Pfam" id="PF00535">
    <property type="entry name" value="Glycos_transf_2"/>
    <property type="match status" value="1"/>
</dbReference>
<dbReference type="FunFam" id="3.90.550.10:FF:000131">
    <property type="entry name" value="Glycosyl transferase"/>
    <property type="match status" value="1"/>
</dbReference>
<dbReference type="Proteomes" id="UP000628079">
    <property type="component" value="Unassembled WGS sequence"/>
</dbReference>
<keyword evidence="7 17" id="KW-0808">Transferase</keyword>
<evidence type="ECO:0000256" key="4">
    <source>
        <dbReference type="ARBA" id="ARBA00006739"/>
    </source>
</evidence>
<feature type="domain" description="Glycosyltransferase 2-like" evidence="15">
    <location>
        <begin position="7"/>
        <end position="173"/>
    </location>
</feature>
<evidence type="ECO:0000256" key="1">
    <source>
        <dbReference type="ARBA" id="ARBA00004141"/>
    </source>
</evidence>
<dbReference type="AlphaFoldDB" id="A0A8H9FS78"/>
<keyword evidence="10" id="KW-0735">Signal-anchor</keyword>
<evidence type="ECO:0000256" key="8">
    <source>
        <dbReference type="ARBA" id="ARBA00022692"/>
    </source>
</evidence>
<name>A0A8H9FS78_9MICO</name>
<proteinExistence type="inferred from homology"/>
<feature type="transmembrane region" description="Helical" evidence="14">
    <location>
        <begin position="295"/>
        <end position="314"/>
    </location>
</feature>
<comment type="pathway">
    <text evidence="3">Protein modification; protein glycosylation.</text>
</comment>
<dbReference type="CDD" id="cd04188">
    <property type="entry name" value="DPG_synthase"/>
    <property type="match status" value="1"/>
</dbReference>
<dbReference type="EC" id="2.4.1.117" evidence="5"/>
<evidence type="ECO:0000313" key="17">
    <source>
        <dbReference type="EMBL" id="GGB76963.1"/>
    </source>
</evidence>
<dbReference type="EMBL" id="BMEA01000001">
    <property type="protein sequence ID" value="GGB76963.1"/>
    <property type="molecule type" value="Genomic_DNA"/>
</dbReference>
<keyword evidence="8 14" id="KW-0812">Transmembrane</keyword>
<comment type="similarity">
    <text evidence="4">Belongs to the glycosyltransferase 2 family.</text>
</comment>
<dbReference type="InterPro" id="IPR029044">
    <property type="entry name" value="Nucleotide-diphossugar_trans"/>
</dbReference>
<dbReference type="InterPro" id="IPR035518">
    <property type="entry name" value="DPG_synthase"/>
</dbReference>
<keyword evidence="9" id="KW-0256">Endoplasmic reticulum</keyword>
<dbReference type="RefSeq" id="WP_084100013.1">
    <property type="nucleotide sequence ID" value="NZ_BMEA01000001.1"/>
</dbReference>
<evidence type="ECO:0000256" key="3">
    <source>
        <dbReference type="ARBA" id="ARBA00004922"/>
    </source>
</evidence>
<organism evidence="17 18">
    <name type="scientific">Knoellia flava</name>
    <dbReference type="NCBI Taxonomy" id="913969"/>
    <lineage>
        <taxon>Bacteria</taxon>
        <taxon>Bacillati</taxon>
        <taxon>Actinomycetota</taxon>
        <taxon>Actinomycetes</taxon>
        <taxon>Micrococcales</taxon>
        <taxon>Intrasporangiaceae</taxon>
        <taxon>Knoellia</taxon>
    </lineage>
</organism>
<comment type="subcellular location">
    <subcellularLocation>
        <location evidence="2">Endoplasmic reticulum membrane</location>
        <topology evidence="2">Single-pass membrane protein</topology>
    </subcellularLocation>
    <subcellularLocation>
        <location evidence="1">Membrane</location>
        <topology evidence="1">Multi-pass membrane protein</topology>
    </subcellularLocation>
</comment>
<feature type="transmembrane region" description="Helical" evidence="14">
    <location>
        <begin position="362"/>
        <end position="383"/>
    </location>
</feature>
<dbReference type="GO" id="GO:0000271">
    <property type="term" value="P:polysaccharide biosynthetic process"/>
    <property type="evidence" value="ECO:0007669"/>
    <property type="project" value="InterPro"/>
</dbReference>
<evidence type="ECO:0000256" key="6">
    <source>
        <dbReference type="ARBA" id="ARBA00022676"/>
    </source>
</evidence>
<dbReference type="Gene3D" id="3.90.550.10">
    <property type="entry name" value="Spore Coat Polysaccharide Biosynthesis Protein SpsA, Chain A"/>
    <property type="match status" value="1"/>
</dbReference>
<dbReference type="Pfam" id="PF04138">
    <property type="entry name" value="GtrA_DPMS_TM"/>
    <property type="match status" value="1"/>
</dbReference>
<keyword evidence="11 14" id="KW-1133">Transmembrane helix</keyword>
<evidence type="ECO:0000256" key="9">
    <source>
        <dbReference type="ARBA" id="ARBA00022824"/>
    </source>
</evidence>
<gene>
    <name evidence="17" type="ORF">GCM10011314_15750</name>
</gene>
<evidence type="ECO:0000256" key="7">
    <source>
        <dbReference type="ARBA" id="ARBA00022679"/>
    </source>
</evidence>
<comment type="caution">
    <text evidence="17">The sequence shown here is derived from an EMBL/GenBank/DDBJ whole genome shotgun (WGS) entry which is preliminary data.</text>
</comment>
<keyword evidence="6" id="KW-0328">Glycosyltransferase</keyword>
<dbReference type="InterPro" id="IPR007267">
    <property type="entry name" value="GtrA_DPMS_TM"/>
</dbReference>
<reference evidence="17" key="1">
    <citation type="journal article" date="2014" name="Int. J. Syst. Evol. Microbiol.">
        <title>Complete genome sequence of Corynebacterium casei LMG S-19264T (=DSM 44701T), isolated from a smear-ripened cheese.</title>
        <authorList>
            <consortium name="US DOE Joint Genome Institute (JGI-PGF)"/>
            <person name="Walter F."/>
            <person name="Albersmeier A."/>
            <person name="Kalinowski J."/>
            <person name="Ruckert C."/>
        </authorList>
    </citation>
    <scope>NUCLEOTIDE SEQUENCE</scope>
    <source>
        <strain evidence="17">CGMCC 1.10749</strain>
    </source>
</reference>
<evidence type="ECO:0000259" key="16">
    <source>
        <dbReference type="Pfam" id="PF04138"/>
    </source>
</evidence>
<reference evidence="17" key="2">
    <citation type="submission" date="2020-09" db="EMBL/GenBank/DDBJ databases">
        <authorList>
            <person name="Sun Q."/>
            <person name="Zhou Y."/>
        </authorList>
    </citation>
    <scope>NUCLEOTIDE SEQUENCE</scope>
    <source>
        <strain evidence="17">CGMCC 1.10749</strain>
    </source>
</reference>
<evidence type="ECO:0000256" key="2">
    <source>
        <dbReference type="ARBA" id="ARBA00004389"/>
    </source>
</evidence>
<protein>
    <recommendedName>
        <fullName evidence="5">dolichyl-phosphate beta-glucosyltransferase</fullName>
        <ecNumber evidence="5">2.4.1.117</ecNumber>
    </recommendedName>
</protein>
<evidence type="ECO:0000256" key="5">
    <source>
        <dbReference type="ARBA" id="ARBA00012583"/>
    </source>
</evidence>
<evidence type="ECO:0000256" key="12">
    <source>
        <dbReference type="ARBA" id="ARBA00023136"/>
    </source>
</evidence>
<dbReference type="InterPro" id="IPR001173">
    <property type="entry name" value="Glyco_trans_2-like"/>
</dbReference>
<feature type="domain" description="GtrA/DPMS transmembrane" evidence="16">
    <location>
        <begin position="271"/>
        <end position="389"/>
    </location>
</feature>
<dbReference type="GO" id="GO:0004581">
    <property type="term" value="F:dolichyl-phosphate beta-glucosyltransferase activity"/>
    <property type="evidence" value="ECO:0007669"/>
    <property type="project" value="UniProtKB-EC"/>
</dbReference>
<evidence type="ECO:0000259" key="15">
    <source>
        <dbReference type="Pfam" id="PF00535"/>
    </source>
</evidence>
<keyword evidence="12 14" id="KW-0472">Membrane</keyword>